<evidence type="ECO:0000313" key="1">
    <source>
        <dbReference type="EMBL" id="MDC7676838.1"/>
    </source>
</evidence>
<sequence>MSDAVITVVKKGRKRKQPQISNLYITLYGEYDGVGMGCLSDDSLYLTQRGLARLCGVQNAHIGTISTDWQTDKPRIRAIKARLETVNENRSSPHRVMSHKGRIQHTYDMAMCRAILAYYAFDAGRQTQPEAELHFRAYDGEGLEAYVRHALLVGLSAVEDVPVQPIRFQPVVAEIETPVAQADAVSDMIRSYYDLSFMMAQAYVAWLNALMQRAAWNNRLGLYVPLRAFLTS</sequence>
<comment type="caution">
    <text evidence="1">The sequence shown here is derived from an EMBL/GenBank/DDBJ whole genome shotgun (WGS) entry which is preliminary data.</text>
</comment>
<dbReference type="EMBL" id="JAQQKV010000002">
    <property type="protein sequence ID" value="MDC7676838.1"/>
    <property type="molecule type" value="Genomic_DNA"/>
</dbReference>
<accession>A0ABT5HLG8</accession>
<protein>
    <submittedName>
        <fullName evidence="1">Uncharacterized protein</fullName>
    </submittedName>
</protein>
<gene>
    <name evidence="1" type="ORF">PQU98_11895</name>
</gene>
<dbReference type="Proteomes" id="UP001218579">
    <property type="component" value="Unassembled WGS sequence"/>
</dbReference>
<name>A0ABT5HLG8_9CAUL</name>
<reference evidence="1 2" key="1">
    <citation type="submission" date="2023-01" db="EMBL/GenBank/DDBJ databases">
        <title>Novel species of the genus Asticcacaulis isolated from rivers.</title>
        <authorList>
            <person name="Lu H."/>
        </authorList>
    </citation>
    <scope>NUCLEOTIDE SEQUENCE [LARGE SCALE GENOMIC DNA]</scope>
    <source>
        <strain evidence="1 2">LKC15W</strain>
    </source>
</reference>
<proteinExistence type="predicted"/>
<dbReference type="RefSeq" id="WP_272745157.1">
    <property type="nucleotide sequence ID" value="NZ_JAQQKV010000002.1"/>
</dbReference>
<organism evidence="1 2">
    <name type="scientific">Asticcacaulis machinosus</name>
    <dbReference type="NCBI Taxonomy" id="2984211"/>
    <lineage>
        <taxon>Bacteria</taxon>
        <taxon>Pseudomonadati</taxon>
        <taxon>Pseudomonadota</taxon>
        <taxon>Alphaproteobacteria</taxon>
        <taxon>Caulobacterales</taxon>
        <taxon>Caulobacteraceae</taxon>
        <taxon>Asticcacaulis</taxon>
    </lineage>
</organism>
<evidence type="ECO:0000313" key="2">
    <source>
        <dbReference type="Proteomes" id="UP001218579"/>
    </source>
</evidence>
<keyword evidence="2" id="KW-1185">Reference proteome</keyword>